<name>E0UPJ4_SULAO</name>
<organism evidence="1 2">
    <name type="scientific">Sulfurimonas autotrophica (strain ATCC BAA-671 / DSM 16294 / JCM 11897 / OK10)</name>
    <dbReference type="NCBI Taxonomy" id="563040"/>
    <lineage>
        <taxon>Bacteria</taxon>
        <taxon>Pseudomonadati</taxon>
        <taxon>Campylobacterota</taxon>
        <taxon>Epsilonproteobacteria</taxon>
        <taxon>Campylobacterales</taxon>
        <taxon>Sulfurimonadaceae</taxon>
        <taxon>Sulfurimonas</taxon>
    </lineage>
</organism>
<proteinExistence type="predicted"/>
<dbReference type="EMBL" id="CP002205">
    <property type="protein sequence ID" value="ADN09724.1"/>
    <property type="molecule type" value="Genomic_DNA"/>
</dbReference>
<dbReference type="STRING" id="563040.Saut_1679"/>
<sequence>MIKIYLLILLSILFSGCVNKHGISAKVYSDCKEYYDLQGYYHKECGEDDIITYDTMGKEIKKGAKKVKSLFVKEEPKVQKNVW</sequence>
<reference evidence="2" key="1">
    <citation type="journal article" date="2010" name="Stand. Genomic Sci.">
        <title>Complete genome sequence of Sulfurimonas autotrophica type strain (OK10).</title>
        <authorList>
            <person name="Sikorski J."/>
            <person name="Munk C."/>
            <person name="Lapidus A."/>
            <person name="Djao O."/>
            <person name="Lucas S."/>
            <person name="Glavina Del Rio T."/>
            <person name="Nolan M."/>
            <person name="Tice H."/>
            <person name="Han C."/>
            <person name="Cheng J."/>
            <person name="Tapia R."/>
            <person name="Goodwin L."/>
            <person name="Pitluck S."/>
            <person name="Liolios K."/>
            <person name="Ivanova N."/>
            <person name="Mavromatis K."/>
            <person name="Mikhailova N."/>
            <person name="Pati A."/>
            <person name="Sims D."/>
            <person name="Meincke L."/>
            <person name="Brettin T."/>
            <person name="Detter J."/>
            <person name="Chen A."/>
            <person name="Palaniappan K."/>
            <person name="Land M."/>
            <person name="Hauser L."/>
            <person name="Chang Y."/>
            <person name="Jeffries C."/>
            <person name="Rohde M."/>
            <person name="Lang E."/>
            <person name="Spring S."/>
            <person name="Goker M."/>
            <person name="Woyke T."/>
            <person name="Bristow J."/>
            <person name="Eisen J."/>
            <person name="Markowitz V."/>
            <person name="Hugenholtz P."/>
            <person name="Kyrpides N."/>
            <person name="Klenk H."/>
        </authorList>
    </citation>
    <scope>NUCLEOTIDE SEQUENCE [LARGE SCALE GENOMIC DNA]</scope>
    <source>
        <strain evidence="2">ATCC BAA-671 / DSM 16294 / JCM 11897 / OK10</strain>
    </source>
</reference>
<accession>E0UPJ4</accession>
<dbReference type="AlphaFoldDB" id="E0UPJ4"/>
<dbReference type="eggNOG" id="ENOG5032MYQ">
    <property type="taxonomic scope" value="Bacteria"/>
</dbReference>
<keyword evidence="2" id="KW-1185">Reference proteome</keyword>
<evidence type="ECO:0008006" key="3">
    <source>
        <dbReference type="Google" id="ProtNLM"/>
    </source>
</evidence>
<dbReference type="HOGENOM" id="CLU_193880_0_0_7"/>
<dbReference type="OrthoDB" id="5356108at2"/>
<protein>
    <recommendedName>
        <fullName evidence="3">Lipoprotein</fullName>
    </recommendedName>
</protein>
<gene>
    <name evidence="1" type="ordered locus">Saut_1679</name>
</gene>
<dbReference type="KEGG" id="sua:Saut_1679"/>
<evidence type="ECO:0000313" key="1">
    <source>
        <dbReference type="EMBL" id="ADN09724.1"/>
    </source>
</evidence>
<dbReference type="RefSeq" id="WP_013327477.1">
    <property type="nucleotide sequence ID" value="NC_014506.1"/>
</dbReference>
<dbReference type="PROSITE" id="PS51257">
    <property type="entry name" value="PROKAR_LIPOPROTEIN"/>
    <property type="match status" value="1"/>
</dbReference>
<evidence type="ECO:0000313" key="2">
    <source>
        <dbReference type="Proteomes" id="UP000007803"/>
    </source>
</evidence>
<dbReference type="Proteomes" id="UP000007803">
    <property type="component" value="Chromosome"/>
</dbReference>